<keyword evidence="4" id="KW-0804">Transcription</keyword>
<accession>A0AB39HL64</accession>
<dbReference type="InterPro" id="IPR050950">
    <property type="entry name" value="HTH-type_LysR_regulators"/>
</dbReference>
<keyword evidence="2" id="KW-0805">Transcription regulation</keyword>
<evidence type="ECO:0000259" key="5">
    <source>
        <dbReference type="PROSITE" id="PS50931"/>
    </source>
</evidence>
<evidence type="ECO:0000313" key="6">
    <source>
        <dbReference type="EMBL" id="XDK26821.1"/>
    </source>
</evidence>
<dbReference type="Pfam" id="PF00126">
    <property type="entry name" value="HTH_1"/>
    <property type="match status" value="1"/>
</dbReference>
<dbReference type="EMBL" id="CP162602">
    <property type="protein sequence ID" value="XDK26821.1"/>
    <property type="molecule type" value="Genomic_DNA"/>
</dbReference>
<dbReference type="CDD" id="cd05466">
    <property type="entry name" value="PBP2_LTTR_substrate"/>
    <property type="match status" value="1"/>
</dbReference>
<dbReference type="GO" id="GO:0003677">
    <property type="term" value="F:DNA binding"/>
    <property type="evidence" value="ECO:0007669"/>
    <property type="project" value="UniProtKB-KW"/>
</dbReference>
<dbReference type="GO" id="GO:0005829">
    <property type="term" value="C:cytosol"/>
    <property type="evidence" value="ECO:0007669"/>
    <property type="project" value="TreeGrafter"/>
</dbReference>
<proteinExistence type="inferred from homology"/>
<keyword evidence="6" id="KW-0614">Plasmid</keyword>
<dbReference type="PRINTS" id="PR00039">
    <property type="entry name" value="HTHLYSR"/>
</dbReference>
<keyword evidence="3" id="KW-0238">DNA-binding</keyword>
<dbReference type="SUPFAM" id="SSF46785">
    <property type="entry name" value="Winged helix' DNA-binding domain"/>
    <property type="match status" value="1"/>
</dbReference>
<dbReference type="GO" id="GO:0003700">
    <property type="term" value="F:DNA-binding transcription factor activity"/>
    <property type="evidence" value="ECO:0007669"/>
    <property type="project" value="InterPro"/>
</dbReference>
<sequence length="292" mass="33553">MDIKQLKYLVALDKTQHFGQAAALCHISQPTLSQRIRQLEQELDLTLIRRGQKFEGFTEEGERILVWANTLLANYQGLMAEAVHCHSQNHGLIRIAMVPLSGVNPADLLTCLNRVFPNIRCQLHTLSTKEIHEQLKNNQIDLAISYREKHLDTELTSHPFFSAPLGLFYHQHHFTLPKVVDLAQFGKLPLATLSKAMYFRQLSDAFFSAHQMIPNIHIECDSVYHLIQCVEAGHVCALLPWSEEYRLHNPQLQFASLNTPLPTTQLYLLARREDTQSHLVKRCIELLLTHRQ</sequence>
<dbReference type="SUPFAM" id="SSF53850">
    <property type="entry name" value="Periplasmic binding protein-like II"/>
    <property type="match status" value="1"/>
</dbReference>
<gene>
    <name evidence="6" type="ORF">AB0763_13620</name>
</gene>
<organism evidence="6">
    <name type="scientific">Vibrio sp. HB236076</name>
    <dbReference type="NCBI Taxonomy" id="3232307"/>
    <lineage>
        <taxon>Bacteria</taxon>
        <taxon>Pseudomonadati</taxon>
        <taxon>Pseudomonadota</taxon>
        <taxon>Gammaproteobacteria</taxon>
        <taxon>Vibrionales</taxon>
        <taxon>Vibrionaceae</taxon>
        <taxon>Vibrio</taxon>
    </lineage>
</organism>
<evidence type="ECO:0000256" key="3">
    <source>
        <dbReference type="ARBA" id="ARBA00023125"/>
    </source>
</evidence>
<dbReference type="Pfam" id="PF03466">
    <property type="entry name" value="LysR_substrate"/>
    <property type="match status" value="1"/>
</dbReference>
<dbReference type="InterPro" id="IPR005119">
    <property type="entry name" value="LysR_subst-bd"/>
</dbReference>
<dbReference type="Gene3D" id="3.40.190.290">
    <property type="match status" value="1"/>
</dbReference>
<name>A0AB39HL64_9VIBR</name>
<reference evidence="6" key="1">
    <citation type="submission" date="2024-07" db="EMBL/GenBank/DDBJ databases">
        <title>Genome Analysis of a Potential Novel Vibrio Species Secreting pH- and Thermo-stable Alginate Lyase and its Application in Producing Alginate Oligosaccharides.</title>
        <authorList>
            <person name="Huang H."/>
            <person name="Bao K."/>
        </authorList>
    </citation>
    <scope>NUCLEOTIDE SEQUENCE</scope>
    <source>
        <strain evidence="6">HB236076</strain>
        <plasmid evidence="6">p-HB236076</plasmid>
    </source>
</reference>
<comment type="similarity">
    <text evidence="1">Belongs to the LysR transcriptional regulatory family.</text>
</comment>
<dbReference type="FunFam" id="1.10.10.10:FF:000001">
    <property type="entry name" value="LysR family transcriptional regulator"/>
    <property type="match status" value="1"/>
</dbReference>
<evidence type="ECO:0000256" key="1">
    <source>
        <dbReference type="ARBA" id="ARBA00009437"/>
    </source>
</evidence>
<dbReference type="KEGG" id="vih:AB0763_13620"/>
<dbReference type="InterPro" id="IPR036390">
    <property type="entry name" value="WH_DNA-bd_sf"/>
</dbReference>
<dbReference type="AlphaFoldDB" id="A0AB39HL64"/>
<dbReference type="InterPro" id="IPR036388">
    <property type="entry name" value="WH-like_DNA-bd_sf"/>
</dbReference>
<geneLocation type="plasmid" evidence="6">
    <name>p-HB236076</name>
</geneLocation>
<dbReference type="PANTHER" id="PTHR30419:SF31">
    <property type="entry name" value="BLR3139 PROTEIN"/>
    <property type="match status" value="1"/>
</dbReference>
<evidence type="ECO:0000256" key="2">
    <source>
        <dbReference type="ARBA" id="ARBA00023015"/>
    </source>
</evidence>
<evidence type="ECO:0000256" key="4">
    <source>
        <dbReference type="ARBA" id="ARBA00023163"/>
    </source>
</evidence>
<dbReference type="PANTHER" id="PTHR30419">
    <property type="entry name" value="HTH-TYPE TRANSCRIPTIONAL REGULATOR YBHD"/>
    <property type="match status" value="1"/>
</dbReference>
<dbReference type="RefSeq" id="WP_306099735.1">
    <property type="nucleotide sequence ID" value="NZ_CP162602.1"/>
</dbReference>
<feature type="domain" description="HTH lysR-type" evidence="5">
    <location>
        <begin position="1"/>
        <end position="58"/>
    </location>
</feature>
<dbReference type="Gene3D" id="1.10.10.10">
    <property type="entry name" value="Winged helix-like DNA-binding domain superfamily/Winged helix DNA-binding domain"/>
    <property type="match status" value="1"/>
</dbReference>
<dbReference type="InterPro" id="IPR000847">
    <property type="entry name" value="LysR_HTH_N"/>
</dbReference>
<dbReference type="PROSITE" id="PS50931">
    <property type="entry name" value="HTH_LYSR"/>
    <property type="match status" value="1"/>
</dbReference>
<protein>
    <submittedName>
        <fullName evidence="6">LysR family transcriptional regulator</fullName>
    </submittedName>
</protein>